<dbReference type="PANTHER" id="PTHR19303:SF74">
    <property type="entry name" value="POGO TRANSPOSABLE ELEMENT WITH KRAB DOMAIN"/>
    <property type="match status" value="1"/>
</dbReference>
<dbReference type="PANTHER" id="PTHR19303">
    <property type="entry name" value="TRANSPOSON"/>
    <property type="match status" value="1"/>
</dbReference>
<dbReference type="GO" id="GO:0005634">
    <property type="term" value="C:nucleus"/>
    <property type="evidence" value="ECO:0007669"/>
    <property type="project" value="TreeGrafter"/>
</dbReference>
<dbReference type="InterPro" id="IPR050863">
    <property type="entry name" value="CenT-Element_Derived"/>
</dbReference>
<dbReference type="Gene3D" id="3.30.420.10">
    <property type="entry name" value="Ribonuclease H-like superfamily/Ribonuclease H"/>
    <property type="match status" value="1"/>
</dbReference>
<dbReference type="Proteomes" id="UP001152888">
    <property type="component" value="Unassembled WGS sequence"/>
</dbReference>
<gene>
    <name evidence="3" type="ORF">ACAOBT_LOCUS6682</name>
</gene>
<sequence>MSPNLAKRGPPNVIYHCCHNGWITEELFVILLHHFIFHAKPTKEQPVLPVTDNHKTHTSLTAYNVCKENGIIVVTLPPHTSHHLQPLDLTLFSSLKAAFNQECDNFLRSHRHEKITPYDIAAIFNNAYVKVANIAKGVTGFASAGIFPLDPEKFTEEDFAVRLEVEQRLNVIEDKDVAVGVALRDTSISGVEDSPTTARMDTDINKDLTPDHIDVGSLQNSPTMPCSDAGAQPQSKVVSFKSLCPTPQSKIAQITSR</sequence>
<feature type="compositionally biased region" description="Basic and acidic residues" evidence="1">
    <location>
        <begin position="200"/>
        <end position="214"/>
    </location>
</feature>
<reference evidence="3" key="1">
    <citation type="submission" date="2022-03" db="EMBL/GenBank/DDBJ databases">
        <authorList>
            <person name="Sayadi A."/>
        </authorList>
    </citation>
    <scope>NUCLEOTIDE SEQUENCE</scope>
</reference>
<proteinExistence type="predicted"/>
<dbReference type="GO" id="GO:0003677">
    <property type="term" value="F:DNA binding"/>
    <property type="evidence" value="ECO:0007669"/>
    <property type="project" value="TreeGrafter"/>
</dbReference>
<protein>
    <recommendedName>
        <fullName evidence="2">DDE-1 domain-containing protein</fullName>
    </recommendedName>
</protein>
<organism evidence="3 4">
    <name type="scientific">Acanthoscelides obtectus</name>
    <name type="common">Bean weevil</name>
    <name type="synonym">Bruchus obtectus</name>
    <dbReference type="NCBI Taxonomy" id="200917"/>
    <lineage>
        <taxon>Eukaryota</taxon>
        <taxon>Metazoa</taxon>
        <taxon>Ecdysozoa</taxon>
        <taxon>Arthropoda</taxon>
        <taxon>Hexapoda</taxon>
        <taxon>Insecta</taxon>
        <taxon>Pterygota</taxon>
        <taxon>Neoptera</taxon>
        <taxon>Endopterygota</taxon>
        <taxon>Coleoptera</taxon>
        <taxon>Polyphaga</taxon>
        <taxon>Cucujiformia</taxon>
        <taxon>Chrysomeloidea</taxon>
        <taxon>Chrysomelidae</taxon>
        <taxon>Bruchinae</taxon>
        <taxon>Bruchini</taxon>
        <taxon>Acanthoscelides</taxon>
    </lineage>
</organism>
<feature type="region of interest" description="Disordered" evidence="1">
    <location>
        <begin position="192"/>
        <end position="232"/>
    </location>
</feature>
<keyword evidence="4" id="KW-1185">Reference proteome</keyword>
<evidence type="ECO:0000313" key="4">
    <source>
        <dbReference type="Proteomes" id="UP001152888"/>
    </source>
</evidence>
<dbReference type="OrthoDB" id="10257263at2759"/>
<accession>A0A9P0K2U6</accession>
<dbReference type="EMBL" id="CAKOFQ010006730">
    <property type="protein sequence ID" value="CAH1966128.1"/>
    <property type="molecule type" value="Genomic_DNA"/>
</dbReference>
<dbReference type="InterPro" id="IPR004875">
    <property type="entry name" value="DDE_SF_endonuclease_dom"/>
</dbReference>
<dbReference type="InterPro" id="IPR036397">
    <property type="entry name" value="RNaseH_sf"/>
</dbReference>
<evidence type="ECO:0000259" key="2">
    <source>
        <dbReference type="Pfam" id="PF03184"/>
    </source>
</evidence>
<comment type="caution">
    <text evidence="3">The sequence shown here is derived from an EMBL/GenBank/DDBJ whole genome shotgun (WGS) entry which is preliminary data.</text>
</comment>
<name>A0A9P0K2U6_ACAOB</name>
<evidence type="ECO:0000313" key="3">
    <source>
        <dbReference type="EMBL" id="CAH1966128.1"/>
    </source>
</evidence>
<feature type="domain" description="DDE-1" evidence="2">
    <location>
        <begin position="10"/>
        <end position="105"/>
    </location>
</feature>
<evidence type="ECO:0000256" key="1">
    <source>
        <dbReference type="SAM" id="MobiDB-lite"/>
    </source>
</evidence>
<dbReference type="Pfam" id="PF03184">
    <property type="entry name" value="DDE_1"/>
    <property type="match status" value="1"/>
</dbReference>
<dbReference type="AlphaFoldDB" id="A0A9P0K2U6"/>